<feature type="compositionally biased region" description="Basic and acidic residues" evidence="3">
    <location>
        <begin position="210"/>
        <end position="225"/>
    </location>
</feature>
<feature type="region of interest" description="Disordered" evidence="3">
    <location>
        <begin position="200"/>
        <end position="225"/>
    </location>
</feature>
<evidence type="ECO:0000313" key="5">
    <source>
        <dbReference type="EMBL" id="MBB4155644.1"/>
    </source>
</evidence>
<dbReference type="EMBL" id="JACIEV010000017">
    <property type="protein sequence ID" value="MBB4155644.1"/>
    <property type="molecule type" value="Genomic_DNA"/>
</dbReference>
<sequence>MAIYRFSAAIISRAKGRSSVAAAAYRSGSQLSDERTGAVHDYTRKSDIQHSEILAPEGAPDWVQDRAALWNAVEAVERRKDAQLAREVQLALPRELDADRQIALLRGFVRDEFVARGMVADFSLHDHVGSDGQPQPHAHVMLAMRSIDETGFGLKVRDWNSDELLVHWREQWAQQANAQLAEAGEEVRIDHRTLAEQRAEAQAHAAAEPEGERRDALETRAAGMDREPSPYLRASWYMEQKARAAAEAAGVTYEPVTDRGGWLAEVRTIAAERLEAVRTFAQELAQRAAQTWRHWTGQDREGASATNAGSDAADRLRRGREAAQAGQSAAPPLSGAELLRHASQIAQAEQGQDLSGADRLQRAREIAQSQKQASRSRDGQGQD</sequence>
<dbReference type="RefSeq" id="WP_183987311.1">
    <property type="nucleotide sequence ID" value="NZ_JACIEV010000017.1"/>
</dbReference>
<evidence type="ECO:0000259" key="4">
    <source>
        <dbReference type="Pfam" id="PF03389"/>
    </source>
</evidence>
<protein>
    <recommendedName>
        <fullName evidence="4">MobA/MobL protein domain-containing protein</fullName>
    </recommendedName>
</protein>
<evidence type="ECO:0000256" key="2">
    <source>
        <dbReference type="ARBA" id="ARBA00022971"/>
    </source>
</evidence>
<proteinExistence type="inferred from homology"/>
<feature type="domain" description="MobA/MobL protein" evidence="4">
    <location>
        <begin position="17"/>
        <end position="203"/>
    </location>
</feature>
<dbReference type="Proteomes" id="UP000529795">
    <property type="component" value="Unassembled WGS sequence"/>
</dbReference>
<dbReference type="Gene3D" id="3.30.930.30">
    <property type="match status" value="1"/>
</dbReference>
<dbReference type="Pfam" id="PF03389">
    <property type="entry name" value="MobA_MobL"/>
    <property type="match status" value="1"/>
</dbReference>
<evidence type="ECO:0000256" key="1">
    <source>
        <dbReference type="ARBA" id="ARBA00010873"/>
    </source>
</evidence>
<feature type="region of interest" description="Disordered" evidence="3">
    <location>
        <begin position="295"/>
        <end position="383"/>
    </location>
</feature>
<dbReference type="AlphaFoldDB" id="A0A840FIX3"/>
<reference evidence="5 6" key="1">
    <citation type="submission" date="2020-08" db="EMBL/GenBank/DDBJ databases">
        <title>Genomic Encyclopedia of Type Strains, Phase IV (KMG-IV): sequencing the most valuable type-strain genomes for metagenomic binning, comparative biology and taxonomic classification.</title>
        <authorList>
            <person name="Goeker M."/>
        </authorList>
    </citation>
    <scope>NUCLEOTIDE SEQUENCE [LARGE SCALE GENOMIC DNA]</scope>
    <source>
        <strain evidence="5 6">YC6723</strain>
    </source>
</reference>
<comment type="similarity">
    <text evidence="1">Belongs to the MobA/MobL family.</text>
</comment>
<dbReference type="NCBIfam" id="NF041496">
    <property type="entry name" value="MobQ"/>
    <property type="match status" value="1"/>
</dbReference>
<evidence type="ECO:0000313" key="6">
    <source>
        <dbReference type="Proteomes" id="UP000529795"/>
    </source>
</evidence>
<feature type="compositionally biased region" description="Polar residues" evidence="3">
    <location>
        <begin position="344"/>
        <end position="353"/>
    </location>
</feature>
<feature type="compositionally biased region" description="Basic and acidic residues" evidence="3">
    <location>
        <begin position="312"/>
        <end position="321"/>
    </location>
</feature>
<evidence type="ECO:0000256" key="3">
    <source>
        <dbReference type="SAM" id="MobiDB-lite"/>
    </source>
</evidence>
<name>A0A840FIX3_9SPHN</name>
<comment type="caution">
    <text evidence="5">The sequence shown here is derived from an EMBL/GenBank/DDBJ whole genome shotgun (WGS) entry which is preliminary data.</text>
</comment>
<gene>
    <name evidence="5" type="ORF">GGQ80_003569</name>
</gene>
<organism evidence="5 6">
    <name type="scientific">Sphingomonas jinjuensis</name>
    <dbReference type="NCBI Taxonomy" id="535907"/>
    <lineage>
        <taxon>Bacteria</taxon>
        <taxon>Pseudomonadati</taxon>
        <taxon>Pseudomonadota</taxon>
        <taxon>Alphaproteobacteria</taxon>
        <taxon>Sphingomonadales</taxon>
        <taxon>Sphingomonadaceae</taxon>
        <taxon>Sphingomonas</taxon>
    </lineage>
</organism>
<accession>A0A840FIX3</accession>
<keyword evidence="2" id="KW-0184">Conjugation</keyword>
<dbReference type="InterPro" id="IPR005053">
    <property type="entry name" value="MobA_MobL"/>
</dbReference>
<keyword evidence="6" id="KW-1185">Reference proteome</keyword>